<accession>A0AC35GT39</accession>
<reference evidence="2" key="1">
    <citation type="submission" date="2022-11" db="UniProtKB">
        <authorList>
            <consortium name="WormBaseParasite"/>
        </authorList>
    </citation>
    <scope>IDENTIFICATION</scope>
</reference>
<name>A0AC35GT39_9BILA</name>
<protein>
    <submittedName>
        <fullName evidence="2">Serpentine receptor class gamma</fullName>
    </submittedName>
</protein>
<sequence length="292" mass="33328">MSTQKALAVSLLYAFGLKQPASGWSQFYLYALLGIDFVLTLARIPILCFMIRDWFRRESSIKTTFFAFLFTWILIDLPRIGLYTGPMLFSGNGIDRIMNLLLIASYFDIYHLYAKSVSLVAFSWNRFSILGFGQSSAFNSERNGPTCFLLVLMPLLPTVITNTVPPAYNPAPIFVYACLALSAFFLFCTIFGAILRGFRFLPEKVGIEFRLFVFPLILFVTHFLSIFIQQTIVSKTNWTLTDTSAIVYSGIQLTFTVFMYHLPFILLFCFSPQLLKAILKNPFQKERPTKAQ</sequence>
<dbReference type="Proteomes" id="UP000887580">
    <property type="component" value="Unplaced"/>
</dbReference>
<proteinExistence type="predicted"/>
<organism evidence="1 2">
    <name type="scientific">Panagrolaimus sp. PS1159</name>
    <dbReference type="NCBI Taxonomy" id="55785"/>
    <lineage>
        <taxon>Eukaryota</taxon>
        <taxon>Metazoa</taxon>
        <taxon>Ecdysozoa</taxon>
        <taxon>Nematoda</taxon>
        <taxon>Chromadorea</taxon>
        <taxon>Rhabditida</taxon>
        <taxon>Tylenchina</taxon>
        <taxon>Panagrolaimomorpha</taxon>
        <taxon>Panagrolaimoidea</taxon>
        <taxon>Panagrolaimidae</taxon>
        <taxon>Panagrolaimus</taxon>
    </lineage>
</organism>
<evidence type="ECO:0000313" key="2">
    <source>
        <dbReference type="WBParaSite" id="PS1159_v2.g8248.t1"/>
    </source>
</evidence>
<evidence type="ECO:0000313" key="1">
    <source>
        <dbReference type="Proteomes" id="UP000887580"/>
    </source>
</evidence>
<dbReference type="WBParaSite" id="PS1159_v2.g8248.t1">
    <property type="protein sequence ID" value="PS1159_v2.g8248.t1"/>
    <property type="gene ID" value="PS1159_v2.g8248"/>
</dbReference>